<feature type="transmembrane region" description="Helical" evidence="4">
    <location>
        <begin position="45"/>
        <end position="63"/>
    </location>
</feature>
<dbReference type="InterPro" id="IPR050482">
    <property type="entry name" value="Sensor_HK_TwoCompSys"/>
</dbReference>
<sequence>MQSPSLLTLKKPINWQLTLAGLLGCATVMALTLVTSQATSLLSSFLAYMLYILSFLVITLTNGVNQNPRSLSCFIFLQILATLILGWILHTPLIYILLVIIAGQLPFIFSSRYALVPMIAAHSSLVLVLFFSKENAISLWHELTLSSVYLAFEIFSFAASKVAVKEAATNKALTLMNAHLASTRSLLTDSIRHGERLEISRDLHDICGHQLTALILNLEFAAQQTANSNDDSSHATLIQSRDLAKALLSEIRNMVRSIRTDGDIDIKTALNEIADRLPGYNFAVSIDNALQIHSHKQAECILRVCQEAITNAIKHSQFKHIEVRLSQTNKMLALDIINQQSQQSDLNFGCGLNSIKERVSEYQGCMEIKQTPQRFCLHVTLPLKDTL</sequence>
<dbReference type="Gene3D" id="3.30.565.10">
    <property type="entry name" value="Histidine kinase-like ATPase, C-terminal domain"/>
    <property type="match status" value="1"/>
</dbReference>
<dbReference type="InterPro" id="IPR036890">
    <property type="entry name" value="HATPase_C_sf"/>
</dbReference>
<keyword evidence="3" id="KW-0902">Two-component regulatory system</keyword>
<dbReference type="InterPro" id="IPR011712">
    <property type="entry name" value="Sig_transdc_His_kin_sub3_dim/P"/>
</dbReference>
<proteinExistence type="predicted"/>
<dbReference type="CDD" id="cd16917">
    <property type="entry name" value="HATPase_UhpB-NarQ-NarX-like"/>
    <property type="match status" value="1"/>
</dbReference>
<feature type="transmembrane region" description="Helical" evidence="4">
    <location>
        <begin position="13"/>
        <end position="33"/>
    </location>
</feature>
<evidence type="ECO:0000259" key="5">
    <source>
        <dbReference type="Pfam" id="PF07730"/>
    </source>
</evidence>
<name>A0ABW8KRM2_9GAMM</name>
<dbReference type="PANTHER" id="PTHR24421:SF59">
    <property type="entry name" value="OXYGEN SENSOR HISTIDINE KINASE NREB"/>
    <property type="match status" value="1"/>
</dbReference>
<keyword evidence="4" id="KW-1133">Transmembrane helix</keyword>
<evidence type="ECO:0000256" key="4">
    <source>
        <dbReference type="SAM" id="Phobius"/>
    </source>
</evidence>
<dbReference type="Pfam" id="PF07730">
    <property type="entry name" value="HisKA_3"/>
    <property type="match status" value="1"/>
</dbReference>
<dbReference type="SUPFAM" id="SSF55874">
    <property type="entry name" value="ATPase domain of HSP90 chaperone/DNA topoisomerase II/histidine kinase"/>
    <property type="match status" value="1"/>
</dbReference>
<organism evidence="6 7">
    <name type="scientific">Pseudoalteromonas rhizosphaerae</name>
    <dbReference type="NCBI Taxonomy" id="2518973"/>
    <lineage>
        <taxon>Bacteria</taxon>
        <taxon>Pseudomonadati</taxon>
        <taxon>Pseudomonadota</taxon>
        <taxon>Gammaproteobacteria</taxon>
        <taxon>Alteromonadales</taxon>
        <taxon>Pseudoalteromonadaceae</taxon>
        <taxon>Pseudoalteromonas</taxon>
    </lineage>
</organism>
<feature type="transmembrane region" description="Helical" evidence="4">
    <location>
        <begin position="75"/>
        <end position="101"/>
    </location>
</feature>
<dbReference type="EMBL" id="JBJDOT010000001">
    <property type="protein sequence ID" value="MFK3862488.1"/>
    <property type="molecule type" value="Genomic_DNA"/>
</dbReference>
<protein>
    <submittedName>
        <fullName evidence="6">Sensor histidine kinase</fullName>
    </submittedName>
</protein>
<dbReference type="GO" id="GO:0016301">
    <property type="term" value="F:kinase activity"/>
    <property type="evidence" value="ECO:0007669"/>
    <property type="project" value="UniProtKB-KW"/>
</dbReference>
<keyword evidence="2 6" id="KW-0418">Kinase</keyword>
<dbReference type="RefSeq" id="WP_404674517.1">
    <property type="nucleotide sequence ID" value="NZ_JBJDOT010000001.1"/>
</dbReference>
<dbReference type="PANTHER" id="PTHR24421">
    <property type="entry name" value="NITRATE/NITRITE SENSOR PROTEIN NARX-RELATED"/>
    <property type="match status" value="1"/>
</dbReference>
<reference evidence="6 7" key="1">
    <citation type="submission" date="2024-11" db="EMBL/GenBank/DDBJ databases">
        <title>The Natural Products Discovery Center: Release of the First 8490 Sequenced Strains for Exploring Actinobacteria Biosynthetic Diversity.</title>
        <authorList>
            <person name="Kalkreuter E."/>
            <person name="Kautsar S.A."/>
            <person name="Yang D."/>
            <person name="Bader C.D."/>
            <person name="Teijaro C.N."/>
            <person name="Fluegel L."/>
            <person name="Davis C.M."/>
            <person name="Simpson J.R."/>
            <person name="Lauterbach L."/>
            <person name="Steele A.D."/>
            <person name="Gui C."/>
            <person name="Meng S."/>
            <person name="Li G."/>
            <person name="Viehrig K."/>
            <person name="Ye F."/>
            <person name="Su P."/>
            <person name="Kiefer A.F."/>
            <person name="Nichols A."/>
            <person name="Cepeda A.J."/>
            <person name="Yan W."/>
            <person name="Fan B."/>
            <person name="Jiang Y."/>
            <person name="Adhikari A."/>
            <person name="Zheng C.-J."/>
            <person name="Schuster L."/>
            <person name="Cowan T.M."/>
            <person name="Smanski M.J."/>
            <person name="Chevrette M.G."/>
            <person name="De Carvalho L.P.S."/>
            <person name="Shen B."/>
        </authorList>
    </citation>
    <scope>NUCLEOTIDE SEQUENCE [LARGE SCALE GENOMIC DNA]</scope>
    <source>
        <strain evidence="6 7">NPDC078403</strain>
    </source>
</reference>
<evidence type="ECO:0000256" key="2">
    <source>
        <dbReference type="ARBA" id="ARBA00022777"/>
    </source>
</evidence>
<evidence type="ECO:0000313" key="6">
    <source>
        <dbReference type="EMBL" id="MFK3862488.1"/>
    </source>
</evidence>
<dbReference type="Gene3D" id="1.20.5.1930">
    <property type="match status" value="1"/>
</dbReference>
<keyword evidence="4" id="KW-0812">Transmembrane</keyword>
<feature type="domain" description="Signal transduction histidine kinase subgroup 3 dimerisation and phosphoacceptor" evidence="5">
    <location>
        <begin position="195"/>
        <end position="261"/>
    </location>
</feature>
<keyword evidence="4" id="KW-0472">Membrane</keyword>
<accession>A0ABW8KRM2</accession>
<comment type="caution">
    <text evidence="6">The sequence shown here is derived from an EMBL/GenBank/DDBJ whole genome shotgun (WGS) entry which is preliminary data.</text>
</comment>
<dbReference type="Proteomes" id="UP001620262">
    <property type="component" value="Unassembled WGS sequence"/>
</dbReference>
<keyword evidence="7" id="KW-1185">Reference proteome</keyword>
<keyword evidence="1" id="KW-0808">Transferase</keyword>
<gene>
    <name evidence="6" type="ORF">ACI2JU_01095</name>
</gene>
<feature type="transmembrane region" description="Helical" evidence="4">
    <location>
        <begin position="113"/>
        <end position="131"/>
    </location>
</feature>
<evidence type="ECO:0000256" key="3">
    <source>
        <dbReference type="ARBA" id="ARBA00023012"/>
    </source>
</evidence>
<evidence type="ECO:0000313" key="7">
    <source>
        <dbReference type="Proteomes" id="UP001620262"/>
    </source>
</evidence>
<evidence type="ECO:0000256" key="1">
    <source>
        <dbReference type="ARBA" id="ARBA00022679"/>
    </source>
</evidence>